<dbReference type="GO" id="GO:0046656">
    <property type="term" value="P:folic acid biosynthetic process"/>
    <property type="evidence" value="ECO:0007669"/>
    <property type="project" value="UniProtKB-UniRule"/>
</dbReference>
<comment type="pathway">
    <text evidence="9">Cofactor biosynthesis; tetrahydrofolate biosynthesis; 2-amino-4-hydroxy-6-hydroxymethyl-7,8-dihydropteridine diphosphate from 7,8-dihydroneopterin triphosphate: step 3/4.</text>
</comment>
<dbReference type="InterPro" id="IPR006156">
    <property type="entry name" value="Dihydroneopterin_aldolase"/>
</dbReference>
<organism evidence="11 12">
    <name type="scientific">Ruminococcus champanellensis (strain DSM 18848 / JCM 17042 / KCTC 15320 / 18P13)</name>
    <dbReference type="NCBI Taxonomy" id="213810"/>
    <lineage>
        <taxon>Bacteria</taxon>
        <taxon>Bacillati</taxon>
        <taxon>Bacillota</taxon>
        <taxon>Clostridia</taxon>
        <taxon>Eubacteriales</taxon>
        <taxon>Oscillospiraceae</taxon>
        <taxon>Ruminococcus</taxon>
    </lineage>
</organism>
<evidence type="ECO:0000313" key="11">
    <source>
        <dbReference type="EMBL" id="CBL16386.1"/>
    </source>
</evidence>
<feature type="domain" description="7,8-dihydro-6-hydroxymethylpterin-pyrophosphokinase" evidence="10">
    <location>
        <begin position="205"/>
        <end position="216"/>
    </location>
</feature>
<evidence type="ECO:0000256" key="1">
    <source>
        <dbReference type="ARBA" id="ARBA00000198"/>
    </source>
</evidence>
<keyword evidence="6 11" id="KW-0418">Kinase</keyword>
<evidence type="ECO:0000256" key="4">
    <source>
        <dbReference type="ARBA" id="ARBA00022679"/>
    </source>
</evidence>
<dbReference type="NCBIfam" id="TIGR00526">
    <property type="entry name" value="folB_dom"/>
    <property type="match status" value="1"/>
</dbReference>
<dbReference type="GO" id="GO:0016301">
    <property type="term" value="F:kinase activity"/>
    <property type="evidence" value="ECO:0007669"/>
    <property type="project" value="UniProtKB-KW"/>
</dbReference>
<accession>D4L9U1</accession>
<dbReference type="CDD" id="cd00534">
    <property type="entry name" value="DHNA_DHNTPE"/>
    <property type="match status" value="1"/>
</dbReference>
<dbReference type="AlphaFoldDB" id="D4L9U1"/>
<dbReference type="GO" id="GO:0003848">
    <property type="term" value="F:2-amino-4-hydroxy-6-hydroxymethyldihydropteridine diphosphokinase activity"/>
    <property type="evidence" value="ECO:0007669"/>
    <property type="project" value="UniProtKB-EC"/>
</dbReference>
<dbReference type="InterPro" id="IPR035907">
    <property type="entry name" value="Hppk_sf"/>
</dbReference>
<evidence type="ECO:0000256" key="9">
    <source>
        <dbReference type="RuleBase" id="RU362079"/>
    </source>
</evidence>
<dbReference type="STRING" id="213810.RUM_01180"/>
<keyword evidence="5" id="KW-0547">Nucleotide-binding</keyword>
<name>D4L9U1_RUMC1</name>
<dbReference type="PANTHER" id="PTHR43071">
    <property type="entry name" value="2-AMINO-4-HYDROXY-6-HYDROXYMETHYLDIHYDROPTERIDINE PYROPHOSPHOKINASE"/>
    <property type="match status" value="1"/>
</dbReference>
<evidence type="ECO:0000256" key="2">
    <source>
        <dbReference type="ARBA" id="ARBA00005051"/>
    </source>
</evidence>
<keyword evidence="8 9" id="KW-0289">Folate biosynthesis</keyword>
<dbReference type="PROSITE" id="PS00794">
    <property type="entry name" value="HPPK"/>
    <property type="match status" value="1"/>
</dbReference>
<dbReference type="InterPro" id="IPR006157">
    <property type="entry name" value="FolB_dom"/>
</dbReference>
<dbReference type="BioCyc" id="RCHA213810:RUM_RS00575-MONOMER"/>
<dbReference type="NCBIfam" id="TIGR01498">
    <property type="entry name" value="folK"/>
    <property type="match status" value="1"/>
</dbReference>
<comment type="similarity">
    <text evidence="3">In the N-terminal section; belongs to the DHNA family.</text>
</comment>
<dbReference type="GO" id="GO:0005524">
    <property type="term" value="F:ATP binding"/>
    <property type="evidence" value="ECO:0007669"/>
    <property type="project" value="UniProtKB-KW"/>
</dbReference>
<dbReference type="NCBIfam" id="TIGR00525">
    <property type="entry name" value="folB"/>
    <property type="match status" value="1"/>
</dbReference>
<dbReference type="SUPFAM" id="SSF55083">
    <property type="entry name" value="6-hydroxymethyl-7,8-dihydropterin pyrophosphokinase, HPPK"/>
    <property type="match status" value="1"/>
</dbReference>
<protein>
    <recommendedName>
        <fullName evidence="9">Bifunctional folate synthesis protein</fullName>
    </recommendedName>
    <domain>
        <recommendedName>
            <fullName evidence="9">Dihydroneopterin aldolase</fullName>
            <shortName evidence="9">DHNA</shortName>
            <ecNumber evidence="9">4.1.2.25</ecNumber>
        </recommendedName>
        <alternativeName>
            <fullName evidence="9">7,8-dihydroneopterin aldolase</fullName>
        </alternativeName>
    </domain>
    <domain>
        <recommendedName>
            <fullName evidence="9">2-amino-4-hydroxy-6-hydroxymethyldihydropteridine pyrophosphokinase</fullName>
            <ecNumber evidence="9">2.7.6.3</ecNumber>
        </recommendedName>
        <alternativeName>
            <fullName evidence="9">6-hydroxymethyl-7,8-dihydropterin pyrophosphokinase</fullName>
            <shortName evidence="9">PPPK</shortName>
        </alternativeName>
        <alternativeName>
            <fullName evidence="9">7,8-dihydro-6-hydroxymethylpterin pyrophosphokinase</fullName>
            <shortName evidence="9">HPPK</shortName>
        </alternativeName>
    </domain>
</protein>
<proteinExistence type="inferred from homology"/>
<dbReference type="PATRIC" id="fig|213810.4.peg.1669"/>
<reference evidence="11" key="2">
    <citation type="submission" date="2010-03" db="EMBL/GenBank/DDBJ databases">
        <authorList>
            <person name="Pajon A."/>
        </authorList>
    </citation>
    <scope>NUCLEOTIDE SEQUENCE</scope>
    <source>
        <strain evidence="11">Type strain: 18P13</strain>
    </source>
</reference>
<dbReference type="SUPFAM" id="SSF55620">
    <property type="entry name" value="Tetrahydrobiopterin biosynthesis enzymes-like"/>
    <property type="match status" value="1"/>
</dbReference>
<comment type="pathway">
    <text evidence="2">Cofactor biosynthesis; tetrahydrofolate biosynthesis; 2-amino-4-hydroxy-6-hydroxymethyl-7,8-dihydropteridine diphosphate from 7,8-dihydroneopterin triphosphate: step 4/4.</text>
</comment>
<keyword evidence="7" id="KW-0067">ATP-binding</keyword>
<evidence type="ECO:0000256" key="7">
    <source>
        <dbReference type="ARBA" id="ARBA00022840"/>
    </source>
</evidence>
<dbReference type="EC" id="4.1.2.25" evidence="9"/>
<gene>
    <name evidence="11" type="ordered locus">RUM_01180</name>
</gene>
<reference evidence="11" key="1">
    <citation type="submission" date="2010-03" db="EMBL/GenBank/DDBJ databases">
        <title>The genome sequence of Ruminococcus sp. 18P13.</title>
        <authorList>
            <consortium name="metaHIT consortium -- http://www.metahit.eu/"/>
            <person name="Pajon A."/>
            <person name="Turner K."/>
            <person name="Parkhill J."/>
            <person name="Bernalier A."/>
        </authorList>
    </citation>
    <scope>NUCLEOTIDE SEQUENCE [LARGE SCALE GENOMIC DNA]</scope>
    <source>
        <strain evidence="11">Type strain: 18P13</strain>
    </source>
</reference>
<dbReference type="GO" id="GO:0004150">
    <property type="term" value="F:dihydroneopterin aldolase activity"/>
    <property type="evidence" value="ECO:0007669"/>
    <property type="project" value="UniProtKB-UniRule"/>
</dbReference>
<dbReference type="Gene3D" id="3.30.70.560">
    <property type="entry name" value="7,8-Dihydro-6-hydroxymethylpterin-pyrophosphokinase HPPK"/>
    <property type="match status" value="1"/>
</dbReference>
<comment type="catalytic activity">
    <reaction evidence="1">
        <text>6-hydroxymethyl-7,8-dihydropterin + ATP = (7,8-dihydropterin-6-yl)methyl diphosphate + AMP + H(+)</text>
        <dbReference type="Rhea" id="RHEA:11412"/>
        <dbReference type="ChEBI" id="CHEBI:15378"/>
        <dbReference type="ChEBI" id="CHEBI:30616"/>
        <dbReference type="ChEBI" id="CHEBI:44841"/>
        <dbReference type="ChEBI" id="CHEBI:72950"/>
        <dbReference type="ChEBI" id="CHEBI:456215"/>
        <dbReference type="EC" id="2.7.6.3"/>
    </reaction>
</comment>
<evidence type="ECO:0000256" key="5">
    <source>
        <dbReference type="ARBA" id="ARBA00022741"/>
    </source>
</evidence>
<dbReference type="RefSeq" id="WP_015557294.1">
    <property type="nucleotide sequence ID" value="NC_021039.1"/>
</dbReference>
<keyword evidence="9 11" id="KW-0456">Lyase</keyword>
<sequence>MDKIRIQNLTVFANHGVLPEERVLGQKFLISAELYLDTRAAGMQDDLTRTVNYAQVCSFICQQMQQTFQLIEAAAEHLAQGILREYPLVRRVDLELAKPWAPVHLPVESVSVQISRSWHRAALSMGSNLGDSRAHLDAAVRALQSDPMCRSCRMSDYLVTRPVGYTEQPDFLNGAMVLDTLYTPHELLDNLQRIEQSRHRERVIHWGPRTLDLDLIFYDDRIISDARLQVPHPEAANRFFVLKPLSELAPYWMHPVLHRTVAQLLADNPEPV</sequence>
<evidence type="ECO:0000256" key="6">
    <source>
        <dbReference type="ARBA" id="ARBA00022777"/>
    </source>
</evidence>
<dbReference type="Pfam" id="PF01288">
    <property type="entry name" value="HPPK"/>
    <property type="match status" value="1"/>
</dbReference>
<dbReference type="GeneID" id="83154975"/>
<dbReference type="GO" id="GO:0046654">
    <property type="term" value="P:tetrahydrofolate biosynthetic process"/>
    <property type="evidence" value="ECO:0007669"/>
    <property type="project" value="UniProtKB-UniRule"/>
</dbReference>
<dbReference type="EMBL" id="FP929052">
    <property type="protein sequence ID" value="CBL16386.1"/>
    <property type="molecule type" value="Genomic_DNA"/>
</dbReference>
<keyword evidence="4" id="KW-0808">Transferase</keyword>
<comment type="function">
    <text evidence="9">Catalyzes the conversion of 7,8-dihydroneopterin to 6-hydroxymethyl-7,8-dihydropterin.</text>
</comment>
<evidence type="ECO:0000256" key="8">
    <source>
        <dbReference type="ARBA" id="ARBA00022909"/>
    </source>
</evidence>
<dbReference type="UniPathway" id="UPA00077">
    <property type="reaction ID" value="UER00154"/>
</dbReference>
<comment type="similarity">
    <text evidence="9">Belongs to the DHNA family.</text>
</comment>
<evidence type="ECO:0000256" key="3">
    <source>
        <dbReference type="ARBA" id="ARBA00009640"/>
    </source>
</evidence>
<dbReference type="HOGENOM" id="CLU_023499_0_0_9"/>
<keyword evidence="12" id="KW-1185">Reference proteome</keyword>
<dbReference type="Gene3D" id="3.30.1130.10">
    <property type="match status" value="1"/>
</dbReference>
<comment type="catalytic activity">
    <reaction evidence="9">
        <text>7,8-dihydroneopterin = 6-hydroxymethyl-7,8-dihydropterin + glycolaldehyde</text>
        <dbReference type="Rhea" id="RHEA:10540"/>
        <dbReference type="ChEBI" id="CHEBI:17001"/>
        <dbReference type="ChEBI" id="CHEBI:17071"/>
        <dbReference type="ChEBI" id="CHEBI:44841"/>
        <dbReference type="EC" id="4.1.2.25"/>
    </reaction>
</comment>
<evidence type="ECO:0000259" key="10">
    <source>
        <dbReference type="PROSITE" id="PS00794"/>
    </source>
</evidence>
<dbReference type="PANTHER" id="PTHR43071:SF1">
    <property type="entry name" value="2-AMINO-4-HYDROXY-6-HYDROXYMETHYLDIHYDROPTERIDINE PYROPHOSPHOKINASE"/>
    <property type="match status" value="1"/>
</dbReference>
<evidence type="ECO:0000313" key="12">
    <source>
        <dbReference type="Proteomes" id="UP000007054"/>
    </source>
</evidence>
<dbReference type="Pfam" id="PF02152">
    <property type="entry name" value="FolB"/>
    <property type="match status" value="1"/>
</dbReference>
<dbReference type="OrthoDB" id="9808041at2"/>
<dbReference type="KEGG" id="rch:RUM_01180"/>
<dbReference type="SMART" id="SM00905">
    <property type="entry name" value="FolB"/>
    <property type="match status" value="1"/>
</dbReference>
<dbReference type="InterPro" id="IPR043133">
    <property type="entry name" value="GTP-CH-I_C/QueF"/>
</dbReference>
<dbReference type="CDD" id="cd00483">
    <property type="entry name" value="HPPK"/>
    <property type="match status" value="1"/>
</dbReference>
<dbReference type="EC" id="2.7.6.3" evidence="9"/>
<dbReference type="Proteomes" id="UP000007054">
    <property type="component" value="Chromosome"/>
</dbReference>
<dbReference type="InterPro" id="IPR000550">
    <property type="entry name" value="Hppk"/>
</dbReference>